<keyword evidence="2 3" id="KW-0378">Hydrolase</keyword>
<dbReference type="EMBL" id="RSCD01000007">
    <property type="protein sequence ID" value="RSH91858.1"/>
    <property type="molecule type" value="Genomic_DNA"/>
</dbReference>
<evidence type="ECO:0000313" key="6">
    <source>
        <dbReference type="Proteomes" id="UP000279259"/>
    </source>
</evidence>
<dbReference type="InterPro" id="IPR029058">
    <property type="entry name" value="AB_hydrolase_fold"/>
</dbReference>
<dbReference type="SUPFAM" id="SSF53474">
    <property type="entry name" value="alpha/beta-Hydrolases"/>
    <property type="match status" value="1"/>
</dbReference>
<dbReference type="PANTHER" id="PTHR11559">
    <property type="entry name" value="CARBOXYLESTERASE"/>
    <property type="match status" value="1"/>
</dbReference>
<keyword evidence="6" id="KW-1185">Reference proteome</keyword>
<dbReference type="EC" id="3.1.1.-" evidence="3"/>
<evidence type="ECO:0000313" key="5">
    <source>
        <dbReference type="EMBL" id="RSH91858.1"/>
    </source>
</evidence>
<dbReference type="InterPro" id="IPR050309">
    <property type="entry name" value="Type-B_Carboxylest/Lipase"/>
</dbReference>
<sequence>MLLALIYLLSLRLAVAKPVSPRQAGSTAAPSVPTGSVVPTATIYPSSASSQPVKVVGVNRPTVGYHSYLNIPFAQPPVGDLGFAPPQPANYTNTTVIAQQWSPACPQLKDAAQGFGDVSGSYEIQEDCLYINVFTPEGTTDNASLPVMFWVYGGGFVSGTASTYDPSVLVAHSLAMVRPLVIAAAFQGRESSAADLPGHPHRLRLEAVSLIECRKGKAFADAGAANIGIRDITQGLWWVQENIWAFGGDPSKVTVAGQSAGAGLTSLLYLQQDQGLFRSAIMMSGGQDMTLQNSTVDVTPTGYDLLLNLTNCSTTLANESTIQCLRHVPYDALMAAQANISAAYGPYSISSPSVDGDLIPAQPYDLLQQGKFQRKPLLSGNVKDEGTLFLYQNLTSSADFTAYAAGLYNNDTAIVEQILQLYPDNPSLGSPFDTGNQTFGWTPENKRAAALFGDAVLQAPRRSFTRAAQAQGMQTWGYLTAQYPPDNLGLPPYAGAEPNLPAAAFHGDDILYVFGLLPNATAEYATVIDQYMTYWTNFVVFTDPNGQGSNLTQWPSYNGDQKNSIQILGNGTTVIKDDYREEAIAFLFDKPIKVSS</sequence>
<keyword evidence="3" id="KW-0732">Signal</keyword>
<dbReference type="InterPro" id="IPR002018">
    <property type="entry name" value="CarbesteraseB"/>
</dbReference>
<evidence type="ECO:0000256" key="1">
    <source>
        <dbReference type="ARBA" id="ARBA00005964"/>
    </source>
</evidence>
<dbReference type="AlphaFoldDB" id="A0A427YL68"/>
<dbReference type="InterPro" id="IPR019826">
    <property type="entry name" value="Carboxylesterase_B_AS"/>
</dbReference>
<dbReference type="PROSITE" id="PS00122">
    <property type="entry name" value="CARBOXYLESTERASE_B_1"/>
    <property type="match status" value="1"/>
</dbReference>
<comment type="caution">
    <text evidence="5">The sequence shown here is derived from an EMBL/GenBank/DDBJ whole genome shotgun (WGS) entry which is preliminary data.</text>
</comment>
<organism evidence="5 6">
    <name type="scientific">Saitozyma podzolica</name>
    <dbReference type="NCBI Taxonomy" id="1890683"/>
    <lineage>
        <taxon>Eukaryota</taxon>
        <taxon>Fungi</taxon>
        <taxon>Dikarya</taxon>
        <taxon>Basidiomycota</taxon>
        <taxon>Agaricomycotina</taxon>
        <taxon>Tremellomycetes</taxon>
        <taxon>Tremellales</taxon>
        <taxon>Trimorphomycetaceae</taxon>
        <taxon>Saitozyma</taxon>
    </lineage>
</organism>
<dbReference type="Pfam" id="PF00135">
    <property type="entry name" value="COesterase"/>
    <property type="match status" value="2"/>
</dbReference>
<dbReference type="STRING" id="1890683.A0A427YL68"/>
<feature type="domain" description="Carboxylesterase type B" evidence="4">
    <location>
        <begin position="61"/>
        <end position="173"/>
    </location>
</feature>
<name>A0A427YL68_9TREE</name>
<evidence type="ECO:0000256" key="3">
    <source>
        <dbReference type="RuleBase" id="RU361235"/>
    </source>
</evidence>
<reference evidence="5 6" key="1">
    <citation type="submission" date="2018-11" db="EMBL/GenBank/DDBJ databases">
        <title>Genome sequence of Saitozyma podzolica DSM 27192.</title>
        <authorList>
            <person name="Aliyu H."/>
            <person name="Gorte O."/>
            <person name="Ochsenreither K."/>
        </authorList>
    </citation>
    <scope>NUCLEOTIDE SEQUENCE [LARGE SCALE GENOMIC DNA]</scope>
    <source>
        <strain evidence="5 6">DSM 27192</strain>
    </source>
</reference>
<dbReference type="GO" id="GO:0016787">
    <property type="term" value="F:hydrolase activity"/>
    <property type="evidence" value="ECO:0007669"/>
    <property type="project" value="UniProtKB-KW"/>
</dbReference>
<comment type="similarity">
    <text evidence="1 3">Belongs to the type-B carboxylesterase/lipase family.</text>
</comment>
<dbReference type="InterPro" id="IPR019819">
    <property type="entry name" value="Carboxylesterase_B_CS"/>
</dbReference>
<dbReference type="Proteomes" id="UP000279259">
    <property type="component" value="Unassembled WGS sequence"/>
</dbReference>
<dbReference type="OrthoDB" id="408631at2759"/>
<gene>
    <name evidence="5" type="ORF">EHS25_009228</name>
</gene>
<accession>A0A427YL68</accession>
<evidence type="ECO:0000259" key="4">
    <source>
        <dbReference type="Pfam" id="PF00135"/>
    </source>
</evidence>
<proteinExistence type="inferred from homology"/>
<dbReference type="PROSITE" id="PS00941">
    <property type="entry name" value="CARBOXYLESTERASE_B_2"/>
    <property type="match status" value="1"/>
</dbReference>
<protein>
    <recommendedName>
        <fullName evidence="3">Carboxylic ester hydrolase</fullName>
        <ecNumber evidence="3">3.1.1.-</ecNumber>
    </recommendedName>
</protein>
<feature type="domain" description="Carboxylesterase type B" evidence="4">
    <location>
        <begin position="225"/>
        <end position="586"/>
    </location>
</feature>
<feature type="signal peptide" evidence="3">
    <location>
        <begin position="1"/>
        <end position="16"/>
    </location>
</feature>
<evidence type="ECO:0000256" key="2">
    <source>
        <dbReference type="ARBA" id="ARBA00022801"/>
    </source>
</evidence>
<feature type="chain" id="PRO_5018812519" description="Carboxylic ester hydrolase" evidence="3">
    <location>
        <begin position="17"/>
        <end position="596"/>
    </location>
</feature>
<dbReference type="Gene3D" id="3.40.50.1820">
    <property type="entry name" value="alpha/beta hydrolase"/>
    <property type="match status" value="1"/>
</dbReference>